<dbReference type="Proteomes" id="UP001597533">
    <property type="component" value="Unassembled WGS sequence"/>
</dbReference>
<comment type="caution">
    <text evidence="2">The sequence shown here is derived from an EMBL/GenBank/DDBJ whole genome shotgun (WGS) entry which is preliminary data.</text>
</comment>
<feature type="chain" id="PRO_5047384397" evidence="1">
    <location>
        <begin position="19"/>
        <end position="321"/>
    </location>
</feature>
<dbReference type="RefSeq" id="WP_183488657.1">
    <property type="nucleotide sequence ID" value="NZ_JBHUOV010000007.1"/>
</dbReference>
<keyword evidence="1" id="KW-0732">Signal</keyword>
<organism evidence="2 3">
    <name type="scientific">Lacinutrix iliipiscaria</name>
    <dbReference type="NCBI Taxonomy" id="1230532"/>
    <lineage>
        <taxon>Bacteria</taxon>
        <taxon>Pseudomonadati</taxon>
        <taxon>Bacteroidota</taxon>
        <taxon>Flavobacteriia</taxon>
        <taxon>Flavobacteriales</taxon>
        <taxon>Flavobacteriaceae</taxon>
        <taxon>Lacinutrix</taxon>
    </lineage>
</organism>
<dbReference type="Pfam" id="PF11276">
    <property type="entry name" value="DUF3078"/>
    <property type="match status" value="1"/>
</dbReference>
<name>A0ABW5WNC3_9FLAO</name>
<sequence length="321" mass="36723">MKKALILLLILSINYSNAQSDSLAVNTKLEQSFPKWKNKNMATLDVSEVAFVNWNSGGSNSISALLGLVSQANYKFKHFFWNNNINIRYGINKQQSQELRKTEDLIEINSNIGYRKDSLTNWFFTSRFNFKTQFSNGYTYPNTSNAISKFMAPGYLFYGVGIEYGKNIEKLSVYFSPATTKSTFVLDQELANTGAFGVKPAELDEQENVIEEGERVRNEFGILFTNAFEAEIAKNIYMKHSVNFYTDYLNDFGNIDVDWQVNLDFKVNNYIRANLGSHLKYDNDVKNLVAINDENEEEEFVEEGAKVQWKQILGIGVVVDF</sequence>
<protein>
    <submittedName>
        <fullName evidence="2">DUF3078 domain-containing protein</fullName>
    </submittedName>
</protein>
<evidence type="ECO:0000256" key="1">
    <source>
        <dbReference type="SAM" id="SignalP"/>
    </source>
</evidence>
<keyword evidence="3" id="KW-1185">Reference proteome</keyword>
<feature type="signal peptide" evidence="1">
    <location>
        <begin position="1"/>
        <end position="18"/>
    </location>
</feature>
<dbReference type="EMBL" id="JBHUOV010000007">
    <property type="protein sequence ID" value="MFD2824172.1"/>
    <property type="molecule type" value="Genomic_DNA"/>
</dbReference>
<evidence type="ECO:0000313" key="2">
    <source>
        <dbReference type="EMBL" id="MFD2824172.1"/>
    </source>
</evidence>
<gene>
    <name evidence="2" type="ORF">ACFS5M_10875</name>
</gene>
<accession>A0ABW5WNC3</accession>
<dbReference type="InterPro" id="IPR021428">
    <property type="entry name" value="DUF3078"/>
</dbReference>
<reference evidence="3" key="1">
    <citation type="journal article" date="2019" name="Int. J. Syst. Evol. Microbiol.">
        <title>The Global Catalogue of Microorganisms (GCM) 10K type strain sequencing project: providing services to taxonomists for standard genome sequencing and annotation.</title>
        <authorList>
            <consortium name="The Broad Institute Genomics Platform"/>
            <consortium name="The Broad Institute Genome Sequencing Center for Infectious Disease"/>
            <person name="Wu L."/>
            <person name="Ma J."/>
        </authorList>
    </citation>
    <scope>NUCLEOTIDE SEQUENCE [LARGE SCALE GENOMIC DNA]</scope>
    <source>
        <strain evidence="3">KCTC 32141</strain>
    </source>
</reference>
<evidence type="ECO:0000313" key="3">
    <source>
        <dbReference type="Proteomes" id="UP001597533"/>
    </source>
</evidence>
<proteinExistence type="predicted"/>